<name>A0A2P2Q6P0_RHIMU</name>
<evidence type="ECO:0000313" key="1">
    <source>
        <dbReference type="EMBL" id="MBX62647.1"/>
    </source>
</evidence>
<reference evidence="1" key="1">
    <citation type="submission" date="2018-02" db="EMBL/GenBank/DDBJ databases">
        <title>Rhizophora mucronata_Transcriptome.</title>
        <authorList>
            <person name="Meera S.P."/>
            <person name="Sreeshan A."/>
            <person name="Augustine A."/>
        </authorList>
    </citation>
    <scope>NUCLEOTIDE SEQUENCE</scope>
    <source>
        <tissue evidence="1">Leaf</tissue>
    </source>
</reference>
<proteinExistence type="predicted"/>
<sequence length="42" mass="4751">MFKCKNQLGGIYKVETELLFNPIFPKGQHKSVTKDVGNLNNV</sequence>
<dbReference type="EMBL" id="GGEC01082163">
    <property type="protein sequence ID" value="MBX62647.1"/>
    <property type="molecule type" value="Transcribed_RNA"/>
</dbReference>
<organism evidence="1">
    <name type="scientific">Rhizophora mucronata</name>
    <name type="common">Asiatic mangrove</name>
    <dbReference type="NCBI Taxonomy" id="61149"/>
    <lineage>
        <taxon>Eukaryota</taxon>
        <taxon>Viridiplantae</taxon>
        <taxon>Streptophyta</taxon>
        <taxon>Embryophyta</taxon>
        <taxon>Tracheophyta</taxon>
        <taxon>Spermatophyta</taxon>
        <taxon>Magnoliopsida</taxon>
        <taxon>eudicotyledons</taxon>
        <taxon>Gunneridae</taxon>
        <taxon>Pentapetalae</taxon>
        <taxon>rosids</taxon>
        <taxon>fabids</taxon>
        <taxon>Malpighiales</taxon>
        <taxon>Rhizophoraceae</taxon>
        <taxon>Rhizophora</taxon>
    </lineage>
</organism>
<dbReference type="AlphaFoldDB" id="A0A2P2Q6P0"/>
<accession>A0A2P2Q6P0</accession>
<protein>
    <submittedName>
        <fullName evidence="1">Uncharacterized protein</fullName>
    </submittedName>
</protein>